<dbReference type="CDD" id="cd01347">
    <property type="entry name" value="ligand_gated_channel"/>
    <property type="match status" value="1"/>
</dbReference>
<evidence type="ECO:0000313" key="12">
    <source>
        <dbReference type="EMBL" id="WDE06557.1"/>
    </source>
</evidence>
<dbReference type="RefSeq" id="WP_084723772.1">
    <property type="nucleotide sequence ID" value="NZ_CP059733.1"/>
</dbReference>
<evidence type="ECO:0000256" key="9">
    <source>
        <dbReference type="RuleBase" id="RU003357"/>
    </source>
</evidence>
<dbReference type="Pfam" id="PF00593">
    <property type="entry name" value="TonB_dep_Rec_b-barrel"/>
    <property type="match status" value="1"/>
</dbReference>
<dbReference type="Proteomes" id="UP000032352">
    <property type="component" value="Chromosome"/>
</dbReference>
<dbReference type="AlphaFoldDB" id="A0AAE9Z7I0"/>
<dbReference type="GO" id="GO:0009279">
    <property type="term" value="C:cell outer membrane"/>
    <property type="evidence" value="ECO:0007669"/>
    <property type="project" value="UniProtKB-SubCell"/>
</dbReference>
<evidence type="ECO:0000256" key="3">
    <source>
        <dbReference type="ARBA" id="ARBA00022452"/>
    </source>
</evidence>
<evidence type="ECO:0000256" key="4">
    <source>
        <dbReference type="ARBA" id="ARBA00022692"/>
    </source>
</evidence>
<dbReference type="EMBL" id="CP059733">
    <property type="protein sequence ID" value="WDE06557.1"/>
    <property type="molecule type" value="Genomic_DNA"/>
</dbReference>
<evidence type="ECO:0000256" key="8">
    <source>
        <dbReference type="PROSITE-ProRule" id="PRU01360"/>
    </source>
</evidence>
<evidence type="ECO:0000256" key="1">
    <source>
        <dbReference type="ARBA" id="ARBA00004571"/>
    </source>
</evidence>
<reference evidence="12 13" key="1">
    <citation type="journal article" date="2015" name="Genome Announc.">
        <title>Draft Genome Sequences of Marine Isolates of Thalassomonas viridans and Thalassomonas actiniarum.</title>
        <authorList>
            <person name="Olonade I."/>
            <person name="van Zyl L.J."/>
            <person name="Trindade M."/>
        </authorList>
    </citation>
    <scope>NUCLEOTIDE SEQUENCE [LARGE SCALE GENOMIC DNA]</scope>
    <source>
        <strain evidence="12 13">XOM25</strain>
    </source>
</reference>
<keyword evidence="12" id="KW-0675">Receptor</keyword>
<evidence type="ECO:0000256" key="2">
    <source>
        <dbReference type="ARBA" id="ARBA00022448"/>
    </source>
</evidence>
<gene>
    <name evidence="12" type="ORF">SG34_006465</name>
</gene>
<dbReference type="InterPro" id="IPR012910">
    <property type="entry name" value="Plug_dom"/>
</dbReference>
<sequence length="862" mass="93753">MFYTKENPLAQAIAGSGHKQTTAAGRSAVTSLALIAATATFTSSSAFAEQAQAENDVERIIVTGTRRNDRTISESTVPIDVVNIEDMTTTGQLEVSQVLSTLIPSFNYPHASIADGTDHARPAVLRGLAPDHTLVLVNGKRRHSSALLNLNGTVGRGSTAVDLNTIPTSAIKSIEILRDGAAAQYGSDAIAGVINIILKDQEGGSISATYGQYETEMAGSPKLTGMGTTVNDEGVTVLDPITSGDRSRSDGGTTTIAGDWGTSLGEQGFLHLAFETRNRQATDRSGFDPREQYARDENGELDAREFTFDRYNHKFGKADIDDLALFYNFGWQLNEQAELYSFGSYAKRDGLSGGFYRRANDSRNVEEIYPDGFLPHIATEVKDHSLALGVRGENAGWDWDLSSNYGKNDFSFGVENSLNTSMGADSPTEFDNGSLVYEQTLVNFSANNSFDFGLPNDVFVALGAEYRHENYQIKAGEEASYITVLDENGDPVGPGGAQVLAGFSPASEVDRSRHNVALFAEFDTDISDNFNLSYAARFEDYSDFGSSFNHKIAARYEVSDALAFRGAVSTGFKAPSLAQTSYKSVATVFENGIPNEVGIFPVDHSAARALGAEQLEAEESVNATLGFVYQLDNFNLTVDAYRITIDDRIVLSENLSGDEVEAILVAAGELNTQRARFFTNAIDTTTKGIDIVATYDLDLNGYGALALSAALNFNDTEVTHLKDNPEELNSLGDDYVLFSDREIARFEEGTPKDKYNLAATWTLDDLTATLRTTRYGEVTDASSDPENHEVLDAKWITDLDVSYRLTDNLQLAVGANNLFDQYPQDTVSNIGYSTFNQIFPYSGFSAYGTDGRFIYGRVSYSF</sequence>
<keyword evidence="5 9" id="KW-0798">TonB box</keyword>
<accession>A0AAE9Z7I0</accession>
<evidence type="ECO:0000259" key="10">
    <source>
        <dbReference type="Pfam" id="PF00593"/>
    </source>
</evidence>
<evidence type="ECO:0000256" key="6">
    <source>
        <dbReference type="ARBA" id="ARBA00023136"/>
    </source>
</evidence>
<keyword evidence="6 8" id="KW-0472">Membrane</keyword>
<organism evidence="12 13">
    <name type="scientific">Thalassomonas viridans</name>
    <dbReference type="NCBI Taxonomy" id="137584"/>
    <lineage>
        <taxon>Bacteria</taxon>
        <taxon>Pseudomonadati</taxon>
        <taxon>Pseudomonadota</taxon>
        <taxon>Gammaproteobacteria</taxon>
        <taxon>Alteromonadales</taxon>
        <taxon>Colwelliaceae</taxon>
        <taxon>Thalassomonas</taxon>
    </lineage>
</organism>
<proteinExistence type="inferred from homology"/>
<dbReference type="Gene3D" id="2.170.130.10">
    <property type="entry name" value="TonB-dependent receptor, plug domain"/>
    <property type="match status" value="1"/>
</dbReference>
<dbReference type="PANTHER" id="PTHR47234">
    <property type="match status" value="1"/>
</dbReference>
<dbReference type="InterPro" id="IPR039426">
    <property type="entry name" value="TonB-dep_rcpt-like"/>
</dbReference>
<keyword evidence="7 8" id="KW-0998">Cell outer membrane</keyword>
<keyword evidence="2 8" id="KW-0813">Transport</keyword>
<feature type="domain" description="TonB-dependent receptor-like beta-barrel" evidence="10">
    <location>
        <begin position="342"/>
        <end position="818"/>
    </location>
</feature>
<comment type="similarity">
    <text evidence="8 9">Belongs to the TonB-dependent receptor family.</text>
</comment>
<dbReference type="InterPro" id="IPR036942">
    <property type="entry name" value="Beta-barrel_TonB_sf"/>
</dbReference>
<reference evidence="12 13" key="2">
    <citation type="journal article" date="2022" name="Mar. Drugs">
        <title>Bioassay-Guided Fractionation Leads to the Detection of Cholic Acid Generated by the Rare Thalassomonas sp.</title>
        <authorList>
            <person name="Pheiffer F."/>
            <person name="Schneider Y.K."/>
            <person name="Hansen E.H."/>
            <person name="Andersen J.H."/>
            <person name="Isaksson J."/>
            <person name="Busche T."/>
            <person name="R C."/>
            <person name="Kalinowski J."/>
            <person name="Zyl L.V."/>
            <person name="Trindade M."/>
        </authorList>
    </citation>
    <scope>NUCLEOTIDE SEQUENCE [LARGE SCALE GENOMIC DNA]</scope>
    <source>
        <strain evidence="12 13">XOM25</strain>
    </source>
</reference>
<protein>
    <submittedName>
        <fullName evidence="12">TonB-dependent receptor</fullName>
    </submittedName>
</protein>
<evidence type="ECO:0000256" key="7">
    <source>
        <dbReference type="ARBA" id="ARBA00023237"/>
    </source>
</evidence>
<evidence type="ECO:0000256" key="5">
    <source>
        <dbReference type="ARBA" id="ARBA00023077"/>
    </source>
</evidence>
<dbReference type="InterPro" id="IPR000531">
    <property type="entry name" value="Beta-barrel_TonB"/>
</dbReference>
<dbReference type="Gene3D" id="2.40.170.20">
    <property type="entry name" value="TonB-dependent receptor, beta-barrel domain"/>
    <property type="match status" value="1"/>
</dbReference>
<keyword evidence="13" id="KW-1185">Reference proteome</keyword>
<evidence type="ECO:0000313" key="13">
    <source>
        <dbReference type="Proteomes" id="UP000032352"/>
    </source>
</evidence>
<keyword evidence="4 8" id="KW-0812">Transmembrane</keyword>
<dbReference type="Pfam" id="PF07715">
    <property type="entry name" value="Plug"/>
    <property type="match status" value="1"/>
</dbReference>
<dbReference type="PANTHER" id="PTHR47234:SF3">
    <property type="entry name" value="SECRETIN_TONB SHORT N-TERMINAL DOMAIN-CONTAINING PROTEIN"/>
    <property type="match status" value="1"/>
</dbReference>
<dbReference type="SUPFAM" id="SSF56935">
    <property type="entry name" value="Porins"/>
    <property type="match status" value="1"/>
</dbReference>
<name>A0AAE9Z7I0_9GAMM</name>
<comment type="subcellular location">
    <subcellularLocation>
        <location evidence="1 8">Cell outer membrane</location>
        <topology evidence="1 8">Multi-pass membrane protein</topology>
    </subcellularLocation>
</comment>
<dbReference type="InterPro" id="IPR037066">
    <property type="entry name" value="Plug_dom_sf"/>
</dbReference>
<dbReference type="PROSITE" id="PS52016">
    <property type="entry name" value="TONB_DEPENDENT_REC_3"/>
    <property type="match status" value="1"/>
</dbReference>
<evidence type="ECO:0000259" key="11">
    <source>
        <dbReference type="Pfam" id="PF07715"/>
    </source>
</evidence>
<feature type="domain" description="TonB-dependent receptor plug" evidence="11">
    <location>
        <begin position="73"/>
        <end position="193"/>
    </location>
</feature>
<dbReference type="KEGG" id="tvd:SG34_006465"/>
<keyword evidence="3 8" id="KW-1134">Transmembrane beta strand</keyword>